<dbReference type="EMBL" id="QJKJ01004035">
    <property type="protein sequence ID" value="RDX95838.1"/>
    <property type="molecule type" value="Genomic_DNA"/>
</dbReference>
<comment type="caution">
    <text evidence="2">The sequence shown here is derived from an EMBL/GenBank/DDBJ whole genome shotgun (WGS) entry which is preliminary data.</text>
</comment>
<proteinExistence type="predicted"/>
<gene>
    <name evidence="2" type="ORF">CR513_21582</name>
</gene>
<evidence type="ECO:0000259" key="1">
    <source>
        <dbReference type="Pfam" id="PF22936"/>
    </source>
</evidence>
<organism evidence="2 3">
    <name type="scientific">Mucuna pruriens</name>
    <name type="common">Velvet bean</name>
    <name type="synonym">Dolichos pruriens</name>
    <dbReference type="NCBI Taxonomy" id="157652"/>
    <lineage>
        <taxon>Eukaryota</taxon>
        <taxon>Viridiplantae</taxon>
        <taxon>Streptophyta</taxon>
        <taxon>Embryophyta</taxon>
        <taxon>Tracheophyta</taxon>
        <taxon>Spermatophyta</taxon>
        <taxon>Magnoliopsida</taxon>
        <taxon>eudicotyledons</taxon>
        <taxon>Gunneridae</taxon>
        <taxon>Pentapetalae</taxon>
        <taxon>rosids</taxon>
        <taxon>fabids</taxon>
        <taxon>Fabales</taxon>
        <taxon>Fabaceae</taxon>
        <taxon>Papilionoideae</taxon>
        <taxon>50 kb inversion clade</taxon>
        <taxon>NPAAA clade</taxon>
        <taxon>indigoferoid/millettioid clade</taxon>
        <taxon>Phaseoleae</taxon>
        <taxon>Mucuna</taxon>
    </lineage>
</organism>
<feature type="non-terminal residue" evidence="2">
    <location>
        <position position="1"/>
    </location>
</feature>
<dbReference type="Pfam" id="PF22936">
    <property type="entry name" value="Pol_BBD"/>
    <property type="match status" value="1"/>
</dbReference>
<evidence type="ECO:0000313" key="3">
    <source>
        <dbReference type="Proteomes" id="UP000257109"/>
    </source>
</evidence>
<sequence length="302" mass="35053">MEVNTNKMVSLNDTNYHLWKRKIKDLLFVKKIHLLFFVDDNVYNHIASEIHVMTLWEKIESLYASKYGNNKLFLLNSIKFKSWETFKVSITNSALNGVVSLQMVKGSILNEEMRRKTQGFLSYLRYLSLKIREKKHCFLWKKENKSKNGKSKEKDDDDDDCVTTITGDENMWVIDSSATLHFIPRNEFFTSYISGDFGVLKMNNDGVTKVICVGDICLQTNMGVQLWLGGVKHVLNVRFNLIFMHMLDDGGYDNHFGYGKWKLTKDNLVVAKREKISKLYWTKALVAEDSVSAMDMEASLWH</sequence>
<name>A0A371GZ53_MUCPR</name>
<dbReference type="AlphaFoldDB" id="A0A371GZ53"/>
<accession>A0A371GZ53</accession>
<evidence type="ECO:0000313" key="2">
    <source>
        <dbReference type="EMBL" id="RDX95838.1"/>
    </source>
</evidence>
<feature type="domain" description="Retrovirus-related Pol polyprotein from transposon TNT 1-94-like beta-barrel" evidence="1">
    <location>
        <begin position="172"/>
        <end position="252"/>
    </location>
</feature>
<protein>
    <recommendedName>
        <fullName evidence="1">Retrovirus-related Pol polyprotein from transposon TNT 1-94-like beta-barrel domain-containing protein</fullName>
    </recommendedName>
</protein>
<dbReference type="InterPro" id="IPR054722">
    <property type="entry name" value="PolX-like_BBD"/>
</dbReference>
<reference evidence="2" key="1">
    <citation type="submission" date="2018-05" db="EMBL/GenBank/DDBJ databases">
        <title>Draft genome of Mucuna pruriens seed.</title>
        <authorList>
            <person name="Nnadi N.E."/>
            <person name="Vos R."/>
            <person name="Hasami M.H."/>
            <person name="Devisetty U.K."/>
            <person name="Aguiy J.C."/>
        </authorList>
    </citation>
    <scope>NUCLEOTIDE SEQUENCE [LARGE SCALE GENOMIC DNA]</scope>
    <source>
        <strain evidence="2">JCA_2017</strain>
    </source>
</reference>
<dbReference type="Proteomes" id="UP000257109">
    <property type="component" value="Unassembled WGS sequence"/>
</dbReference>
<keyword evidence="3" id="KW-1185">Reference proteome</keyword>